<dbReference type="Proteomes" id="UP000594262">
    <property type="component" value="Unplaced"/>
</dbReference>
<feature type="region of interest" description="Disordered" evidence="6">
    <location>
        <begin position="1"/>
        <end position="28"/>
    </location>
</feature>
<comment type="similarity">
    <text evidence="1 5">Belongs to the eukaryotic ribosomal protein eL36 family.</text>
</comment>
<evidence type="ECO:0000256" key="4">
    <source>
        <dbReference type="ARBA" id="ARBA00023274"/>
    </source>
</evidence>
<evidence type="ECO:0000313" key="7">
    <source>
        <dbReference type="EnsemblMetazoa" id="CLYHEMP016876.1"/>
    </source>
</evidence>
<sequence length="100" mass="11500">MAPTEISVGLNKGHKVTKNAPKTKVSRTKGVLSKRVKFVRDVVQEVCGLAPYEKRAIELLKVNKDKRALKFVKKRLGTHTRGKRKRDELTRIYKNMRAKK</sequence>
<dbReference type="GeneID" id="136819115"/>
<evidence type="ECO:0000256" key="1">
    <source>
        <dbReference type="ARBA" id="ARBA00006509"/>
    </source>
</evidence>
<dbReference type="PROSITE" id="PS01190">
    <property type="entry name" value="RIBOSOMAL_L36E"/>
    <property type="match status" value="1"/>
</dbReference>
<reference evidence="7" key="1">
    <citation type="submission" date="2021-01" db="UniProtKB">
        <authorList>
            <consortium name="EnsemblMetazoa"/>
        </authorList>
    </citation>
    <scope>IDENTIFICATION</scope>
</reference>
<keyword evidence="3 5" id="KW-0689">Ribosomal protein</keyword>
<dbReference type="FunFam" id="1.10.10.1760:FF:000003">
    <property type="entry name" value="60S ribosomal protein L36"/>
    <property type="match status" value="1"/>
</dbReference>
<evidence type="ECO:0000256" key="6">
    <source>
        <dbReference type="SAM" id="MobiDB-lite"/>
    </source>
</evidence>
<dbReference type="EnsemblMetazoa" id="CLYHEMT016876.1">
    <property type="protein sequence ID" value="CLYHEMP016876.1"/>
    <property type="gene ID" value="CLYHEMG016876"/>
</dbReference>
<evidence type="ECO:0000313" key="8">
    <source>
        <dbReference type="Proteomes" id="UP000594262"/>
    </source>
</evidence>
<name>A0A7M5X431_9CNID</name>
<dbReference type="InterPro" id="IPR038097">
    <property type="entry name" value="Ribosomal_eL36_sf"/>
</dbReference>
<evidence type="ECO:0000256" key="5">
    <source>
        <dbReference type="RuleBase" id="RU000665"/>
    </source>
</evidence>
<accession>A0A7M5X431</accession>
<dbReference type="Pfam" id="PF01158">
    <property type="entry name" value="Ribosomal_L36e"/>
    <property type="match status" value="1"/>
</dbReference>
<dbReference type="GO" id="GO:1990904">
    <property type="term" value="C:ribonucleoprotein complex"/>
    <property type="evidence" value="ECO:0007669"/>
    <property type="project" value="UniProtKB-KW"/>
</dbReference>
<organism evidence="7 8">
    <name type="scientific">Clytia hemisphaerica</name>
    <dbReference type="NCBI Taxonomy" id="252671"/>
    <lineage>
        <taxon>Eukaryota</taxon>
        <taxon>Metazoa</taxon>
        <taxon>Cnidaria</taxon>
        <taxon>Hydrozoa</taxon>
        <taxon>Hydroidolina</taxon>
        <taxon>Leptothecata</taxon>
        <taxon>Obeliida</taxon>
        <taxon>Clytiidae</taxon>
        <taxon>Clytia</taxon>
    </lineage>
</organism>
<dbReference type="GO" id="GO:0003735">
    <property type="term" value="F:structural constituent of ribosome"/>
    <property type="evidence" value="ECO:0007669"/>
    <property type="project" value="InterPro"/>
</dbReference>
<dbReference type="InterPro" id="IPR000509">
    <property type="entry name" value="Ribosomal_eL36"/>
</dbReference>
<dbReference type="RefSeq" id="XP_066931386.1">
    <property type="nucleotide sequence ID" value="XM_067075285.1"/>
</dbReference>
<dbReference type="GO" id="GO:0006412">
    <property type="term" value="P:translation"/>
    <property type="evidence" value="ECO:0007669"/>
    <property type="project" value="InterPro"/>
</dbReference>
<comment type="subunit">
    <text evidence="2">Component of the large ribosomal subunit.</text>
</comment>
<protein>
    <recommendedName>
        <fullName evidence="5">60S ribosomal protein L36</fullName>
    </recommendedName>
</protein>
<proteinExistence type="inferred from homology"/>
<dbReference type="Gene3D" id="1.10.10.1760">
    <property type="entry name" value="60S ribosomal protein L36"/>
    <property type="match status" value="1"/>
</dbReference>
<keyword evidence="8" id="KW-1185">Reference proteome</keyword>
<dbReference type="PANTHER" id="PTHR10114">
    <property type="entry name" value="60S RIBOSOMAL PROTEIN L36"/>
    <property type="match status" value="1"/>
</dbReference>
<keyword evidence="4 5" id="KW-0687">Ribonucleoprotein</keyword>
<evidence type="ECO:0000256" key="3">
    <source>
        <dbReference type="ARBA" id="ARBA00022980"/>
    </source>
</evidence>
<evidence type="ECO:0000256" key="2">
    <source>
        <dbReference type="ARBA" id="ARBA00011133"/>
    </source>
</evidence>
<dbReference type="GO" id="GO:0005840">
    <property type="term" value="C:ribosome"/>
    <property type="evidence" value="ECO:0007669"/>
    <property type="project" value="UniProtKB-KW"/>
</dbReference>
<dbReference type="AlphaFoldDB" id="A0A7M5X431"/>
<dbReference type="OrthoDB" id="9616667at2759"/>